<evidence type="ECO:0000313" key="2">
    <source>
        <dbReference type="EMBL" id="MPA72654.1"/>
    </source>
</evidence>
<feature type="domain" description="COI1 F-box" evidence="1">
    <location>
        <begin position="13"/>
        <end position="48"/>
    </location>
</feature>
<dbReference type="CDD" id="cd22159">
    <property type="entry name" value="F-box_AtTIR1-like"/>
    <property type="match status" value="1"/>
</dbReference>
<dbReference type="InterPro" id="IPR041567">
    <property type="entry name" value="COI1_F-box"/>
</dbReference>
<accession>A0A5B7BW68</accession>
<dbReference type="Gene3D" id="1.20.1280.50">
    <property type="match status" value="1"/>
</dbReference>
<dbReference type="Pfam" id="PF18511">
    <property type="entry name" value="F-box_5"/>
    <property type="match status" value="1"/>
</dbReference>
<dbReference type="EMBL" id="GHES01042095">
    <property type="protein sequence ID" value="MPA72654.1"/>
    <property type="molecule type" value="Transcribed_RNA"/>
</dbReference>
<proteinExistence type="predicted"/>
<dbReference type="InterPro" id="IPR036047">
    <property type="entry name" value="F-box-like_dom_sf"/>
</dbReference>
<gene>
    <name evidence="2" type="ORF">Din_042095</name>
</gene>
<dbReference type="AlphaFoldDB" id="A0A5B7BW68"/>
<evidence type="ECO:0000259" key="1">
    <source>
        <dbReference type="Pfam" id="PF18511"/>
    </source>
</evidence>
<sequence length="115" mass="13289">MVGTIGNIHLHDLPDVILFKIFSSVPDMRTCNAISLVCLKWHLVERSTQTSLALRGNIRDLFLVPTCFRSITHLDLSLLSPWGHHDWYPILQVDRQSDDLEIIYKKQYQCLSDVI</sequence>
<reference evidence="2" key="1">
    <citation type="submission" date="2019-08" db="EMBL/GenBank/DDBJ databases">
        <title>Reference gene set and small RNA set construction with multiple tissues from Davidia involucrata Baill.</title>
        <authorList>
            <person name="Yang H."/>
            <person name="Zhou C."/>
            <person name="Li G."/>
            <person name="Wang J."/>
            <person name="Gao P."/>
            <person name="Wang M."/>
            <person name="Wang R."/>
            <person name="Zhao Y."/>
        </authorList>
    </citation>
    <scope>NUCLEOTIDE SEQUENCE</scope>
    <source>
        <tissue evidence="2">Mixed with DoveR01_LX</tissue>
    </source>
</reference>
<dbReference type="SUPFAM" id="SSF81383">
    <property type="entry name" value="F-box domain"/>
    <property type="match status" value="1"/>
</dbReference>
<protein>
    <submittedName>
        <fullName evidence="2">Putative RNI superfamily protein</fullName>
    </submittedName>
</protein>
<name>A0A5B7BW68_DAVIN</name>
<organism evidence="2">
    <name type="scientific">Davidia involucrata</name>
    <name type="common">Dove tree</name>
    <dbReference type="NCBI Taxonomy" id="16924"/>
    <lineage>
        <taxon>Eukaryota</taxon>
        <taxon>Viridiplantae</taxon>
        <taxon>Streptophyta</taxon>
        <taxon>Embryophyta</taxon>
        <taxon>Tracheophyta</taxon>
        <taxon>Spermatophyta</taxon>
        <taxon>Magnoliopsida</taxon>
        <taxon>eudicotyledons</taxon>
        <taxon>Gunneridae</taxon>
        <taxon>Pentapetalae</taxon>
        <taxon>asterids</taxon>
        <taxon>Cornales</taxon>
        <taxon>Nyssaceae</taxon>
        <taxon>Davidia</taxon>
    </lineage>
</organism>